<dbReference type="HOGENOM" id="CLU_114919_1_0_14"/>
<dbReference type="BioCyc" id="MHAE859194:G1GR7-211-MONOMER"/>
<protein>
    <submittedName>
        <fullName evidence="1">Uncharacterized protein</fullName>
    </submittedName>
</protein>
<dbReference type="KEGG" id="mhf:MHF_0215"/>
<reference key="2">
    <citation type="submission" date="2011-05" db="EMBL/GenBank/DDBJ databases">
        <title>The Genome of Mycoplasma haemofelis Strain Ohio2, a pathogenic hemoplasma of the cat.</title>
        <authorList>
            <person name="Santos A.P."/>
            <person name="Guimaraes A.M.S."/>
            <person name="SanMiguel P.J."/>
            <person name="Martin S.W."/>
            <person name="Messick J.B."/>
        </authorList>
    </citation>
    <scope>NUCLEOTIDE SEQUENCE</scope>
    <source>
        <strain>Ohio2</strain>
    </source>
</reference>
<gene>
    <name evidence="1" type="ordered locus">MHF_0215</name>
</gene>
<accession>F6FGC2</accession>
<dbReference type="EMBL" id="CP002808">
    <property type="protein sequence ID" value="AEG72512.1"/>
    <property type="molecule type" value="Genomic_DNA"/>
</dbReference>
<reference evidence="1 2" key="1">
    <citation type="journal article" date="2011" name="J. Bacteriol.">
        <title>Complete genome sequences of two hemotropic Mycoplasmas, Mycoplasma haemofelis strain Ohio2 and Mycoplasma suis strain Illinois.</title>
        <authorList>
            <person name="Messick J.B."/>
            <person name="Santos A.P."/>
            <person name="Guimaraes A.M."/>
        </authorList>
    </citation>
    <scope>NUCLEOTIDE SEQUENCE [LARGE SCALE GENOMIC DNA]</scope>
    <source>
        <strain evidence="1 2">Ohio2</strain>
    </source>
</reference>
<evidence type="ECO:0000313" key="1">
    <source>
        <dbReference type="EMBL" id="AEG72512.1"/>
    </source>
</evidence>
<name>F6FGC2_MYCHI</name>
<dbReference type="Proteomes" id="UP000007952">
    <property type="component" value="Chromosome"/>
</dbReference>
<evidence type="ECO:0000313" key="2">
    <source>
        <dbReference type="Proteomes" id="UP000007952"/>
    </source>
</evidence>
<dbReference type="AlphaFoldDB" id="F6FGC2"/>
<organism evidence="1 2">
    <name type="scientific">Mycoplasma haemofelis (strain Ohio2)</name>
    <dbReference type="NCBI Taxonomy" id="859194"/>
    <lineage>
        <taxon>Bacteria</taxon>
        <taxon>Bacillati</taxon>
        <taxon>Mycoplasmatota</taxon>
        <taxon>Mollicutes</taxon>
        <taxon>Mycoplasmataceae</taxon>
        <taxon>Mycoplasma</taxon>
    </lineage>
</organism>
<sequence length="220" mass="24011">MSAALSKGFMLAGGTGAAGLATYGGYSLLKEDSHEATSLTIWQVVSPKKEKFVLSVDTTSHDKEWEEIVKSINNETKVKNVFGGKVLTKEELKDWCSKNKTESSDDEGLLEDYESWCTKASNFGQLKTLNKEALGEGDSQTWETNFSNYKSSANTDNRITDASGAAKNDSNLSNKEELINWCNGNARSLYQAESATSKAYVKWCTKDTKTAVSPTPASEA</sequence>
<proteinExistence type="predicted"/>